<feature type="region of interest" description="Disordered" evidence="2">
    <location>
        <begin position="80"/>
        <end position="107"/>
    </location>
</feature>
<comment type="caution">
    <text evidence="3">The sequence shown here is derived from an EMBL/GenBank/DDBJ whole genome shotgun (WGS) entry which is preliminary data.</text>
</comment>
<evidence type="ECO:0000313" key="4">
    <source>
        <dbReference type="Proteomes" id="UP001556367"/>
    </source>
</evidence>
<dbReference type="InterPro" id="IPR029069">
    <property type="entry name" value="HotDog_dom_sf"/>
</dbReference>
<protein>
    <submittedName>
        <fullName evidence="3">Uncharacterized protein</fullName>
    </submittedName>
</protein>
<dbReference type="SUPFAM" id="SSF54637">
    <property type="entry name" value="Thioesterase/thiol ester dehydrase-isomerase"/>
    <property type="match status" value="1"/>
</dbReference>
<evidence type="ECO:0000256" key="1">
    <source>
        <dbReference type="ARBA" id="ARBA00038476"/>
    </source>
</evidence>
<gene>
    <name evidence="3" type="ORF">HGRIS_014050</name>
</gene>
<dbReference type="InterPro" id="IPR051490">
    <property type="entry name" value="THEM6_lcsJ_thioesterase"/>
</dbReference>
<dbReference type="Proteomes" id="UP001556367">
    <property type="component" value="Unassembled WGS sequence"/>
</dbReference>
<dbReference type="EMBL" id="JASNQZ010000003">
    <property type="protein sequence ID" value="KAL0958720.1"/>
    <property type="molecule type" value="Genomic_DNA"/>
</dbReference>
<accession>A0ABR3JU66</accession>
<dbReference type="PANTHER" id="PTHR12475">
    <property type="match status" value="1"/>
</dbReference>
<name>A0ABR3JU66_9AGAR</name>
<sequence>MYMLMLNTFLPQALDPGRFVAAVQWFPHFLRMGGWIPLAATHYNFIREIPLMAKYEVRVSMAAWDDKWLYVICRFVTKPKPKSKSQAHGSLPSGGPKPPLDAKDPSPNGDLPLMFASSLHTPAIEDSSSTATPITRLEKIVDASSAMQSIANSLLHKEEPDGATLNALSVSQICFKHGRITVPPAIVLAMNGFVSRSVASDPLTGSYSTVNPPPHWDAVRSLCYHPRGGGVRKTREFLRGGWRDVPEAERWWDLALDGAEEQRKANLVDLDRIKHGMHTVRETM</sequence>
<proteinExistence type="inferred from homology"/>
<keyword evidence="4" id="KW-1185">Reference proteome</keyword>
<organism evidence="3 4">
    <name type="scientific">Hohenbuehelia grisea</name>
    <dbReference type="NCBI Taxonomy" id="104357"/>
    <lineage>
        <taxon>Eukaryota</taxon>
        <taxon>Fungi</taxon>
        <taxon>Dikarya</taxon>
        <taxon>Basidiomycota</taxon>
        <taxon>Agaricomycotina</taxon>
        <taxon>Agaricomycetes</taxon>
        <taxon>Agaricomycetidae</taxon>
        <taxon>Agaricales</taxon>
        <taxon>Pleurotineae</taxon>
        <taxon>Pleurotaceae</taxon>
        <taxon>Hohenbuehelia</taxon>
    </lineage>
</organism>
<dbReference type="PANTHER" id="PTHR12475:SF4">
    <property type="entry name" value="PROTEIN THEM6"/>
    <property type="match status" value="1"/>
</dbReference>
<reference evidence="4" key="1">
    <citation type="submission" date="2024-06" db="EMBL/GenBank/DDBJ databases">
        <title>Multi-omics analyses provide insights into the biosynthesis of the anticancer antibiotic pleurotin in Hohenbuehelia grisea.</title>
        <authorList>
            <person name="Weaver J.A."/>
            <person name="Alberti F."/>
        </authorList>
    </citation>
    <scope>NUCLEOTIDE SEQUENCE [LARGE SCALE GENOMIC DNA]</scope>
    <source>
        <strain evidence="4">T-177</strain>
    </source>
</reference>
<evidence type="ECO:0000313" key="3">
    <source>
        <dbReference type="EMBL" id="KAL0958720.1"/>
    </source>
</evidence>
<comment type="similarity">
    <text evidence="1">Belongs to the lcsJ thioesterase family.</text>
</comment>
<evidence type="ECO:0000256" key="2">
    <source>
        <dbReference type="SAM" id="MobiDB-lite"/>
    </source>
</evidence>